<proteinExistence type="predicted"/>
<name>A0A0A9F955_ARUDO</name>
<reference evidence="1" key="2">
    <citation type="journal article" date="2015" name="Data Brief">
        <title>Shoot transcriptome of the giant reed, Arundo donax.</title>
        <authorList>
            <person name="Barrero R.A."/>
            <person name="Guerrero F.D."/>
            <person name="Moolhuijzen P."/>
            <person name="Goolsby J.A."/>
            <person name="Tidwell J."/>
            <person name="Bellgard S.E."/>
            <person name="Bellgard M.I."/>
        </authorList>
    </citation>
    <scope>NUCLEOTIDE SEQUENCE</scope>
    <source>
        <tissue evidence="1">Shoot tissue taken approximately 20 cm above the soil surface</tissue>
    </source>
</reference>
<dbReference type="EMBL" id="GBRH01189014">
    <property type="protein sequence ID" value="JAE08882.1"/>
    <property type="molecule type" value="Transcribed_RNA"/>
</dbReference>
<sequence length="35" mass="3849">MPSALLADCSRHLNISQCKDHRIGTTKDSVLPNQV</sequence>
<accession>A0A0A9F955</accession>
<evidence type="ECO:0000313" key="1">
    <source>
        <dbReference type="EMBL" id="JAE08882.1"/>
    </source>
</evidence>
<protein>
    <submittedName>
        <fullName evidence="1">Uncharacterized protein</fullName>
    </submittedName>
</protein>
<reference evidence="1" key="1">
    <citation type="submission" date="2014-09" db="EMBL/GenBank/DDBJ databases">
        <authorList>
            <person name="Magalhaes I.L.F."/>
            <person name="Oliveira U."/>
            <person name="Santos F.R."/>
            <person name="Vidigal T.H.D.A."/>
            <person name="Brescovit A.D."/>
            <person name="Santos A.J."/>
        </authorList>
    </citation>
    <scope>NUCLEOTIDE SEQUENCE</scope>
    <source>
        <tissue evidence="1">Shoot tissue taken approximately 20 cm above the soil surface</tissue>
    </source>
</reference>
<dbReference type="AlphaFoldDB" id="A0A0A9F955"/>
<organism evidence="1">
    <name type="scientific">Arundo donax</name>
    <name type="common">Giant reed</name>
    <name type="synonym">Donax arundinaceus</name>
    <dbReference type="NCBI Taxonomy" id="35708"/>
    <lineage>
        <taxon>Eukaryota</taxon>
        <taxon>Viridiplantae</taxon>
        <taxon>Streptophyta</taxon>
        <taxon>Embryophyta</taxon>
        <taxon>Tracheophyta</taxon>
        <taxon>Spermatophyta</taxon>
        <taxon>Magnoliopsida</taxon>
        <taxon>Liliopsida</taxon>
        <taxon>Poales</taxon>
        <taxon>Poaceae</taxon>
        <taxon>PACMAD clade</taxon>
        <taxon>Arundinoideae</taxon>
        <taxon>Arundineae</taxon>
        <taxon>Arundo</taxon>
    </lineage>
</organism>